<dbReference type="Proteomes" id="UP000001811">
    <property type="component" value="Unplaced"/>
</dbReference>
<dbReference type="SUPFAM" id="SSF48403">
    <property type="entry name" value="Ankyrin repeat"/>
    <property type="match status" value="1"/>
</dbReference>
<dbReference type="InParanoid" id="A0A5F9CG82"/>
<keyword evidence="5" id="KW-1185">Reference proteome</keyword>
<name>A0A5F9CG82_RABIT</name>
<dbReference type="SMR" id="A0A5F9CG82"/>
<feature type="region of interest" description="Disordered" evidence="3">
    <location>
        <begin position="1"/>
        <end position="24"/>
    </location>
</feature>
<dbReference type="STRING" id="9986.ENSOCUP00000032533"/>
<reference evidence="4 5" key="1">
    <citation type="journal article" date="2011" name="Nature">
        <title>A high-resolution map of human evolutionary constraint using 29 mammals.</title>
        <authorList>
            <person name="Lindblad-Toh K."/>
            <person name="Garber M."/>
            <person name="Zuk O."/>
            <person name="Lin M.F."/>
            <person name="Parker B.J."/>
            <person name="Washietl S."/>
            <person name="Kheradpour P."/>
            <person name="Ernst J."/>
            <person name="Jordan G."/>
            <person name="Mauceli E."/>
            <person name="Ward L.D."/>
            <person name="Lowe C.B."/>
            <person name="Holloway A.K."/>
            <person name="Clamp M."/>
            <person name="Gnerre S."/>
            <person name="Alfoldi J."/>
            <person name="Beal K."/>
            <person name="Chang J."/>
            <person name="Clawson H."/>
            <person name="Cuff J."/>
            <person name="Di Palma F."/>
            <person name="Fitzgerald S."/>
            <person name="Flicek P."/>
            <person name="Guttman M."/>
            <person name="Hubisz M.J."/>
            <person name="Jaffe D.B."/>
            <person name="Jungreis I."/>
            <person name="Kent W.J."/>
            <person name="Kostka D."/>
            <person name="Lara M."/>
            <person name="Martins A.L."/>
            <person name="Massingham T."/>
            <person name="Moltke I."/>
            <person name="Raney B.J."/>
            <person name="Rasmussen M.D."/>
            <person name="Robinson J."/>
            <person name="Stark A."/>
            <person name="Vilella A.J."/>
            <person name="Wen J."/>
            <person name="Xie X."/>
            <person name="Zody M.C."/>
            <person name="Baldwin J."/>
            <person name="Bloom T."/>
            <person name="Chin C.W."/>
            <person name="Heiman D."/>
            <person name="Nicol R."/>
            <person name="Nusbaum C."/>
            <person name="Young S."/>
            <person name="Wilkinson J."/>
            <person name="Worley K.C."/>
            <person name="Kovar C.L."/>
            <person name="Muzny D.M."/>
            <person name="Gibbs R.A."/>
            <person name="Cree A."/>
            <person name="Dihn H.H."/>
            <person name="Fowler G."/>
            <person name="Jhangiani S."/>
            <person name="Joshi V."/>
            <person name="Lee S."/>
            <person name="Lewis L.R."/>
            <person name="Nazareth L.V."/>
            <person name="Okwuonu G."/>
            <person name="Santibanez J."/>
            <person name="Warren W.C."/>
            <person name="Mardis E.R."/>
            <person name="Weinstock G.M."/>
            <person name="Wilson R.K."/>
            <person name="Delehaunty K."/>
            <person name="Dooling D."/>
            <person name="Fronik C."/>
            <person name="Fulton L."/>
            <person name="Fulton B."/>
            <person name="Graves T."/>
            <person name="Minx P."/>
            <person name="Sodergren E."/>
            <person name="Birney E."/>
            <person name="Margulies E.H."/>
            <person name="Herrero J."/>
            <person name="Green E.D."/>
            <person name="Haussler D."/>
            <person name="Siepel A."/>
            <person name="Goldman N."/>
            <person name="Pollard K.S."/>
            <person name="Pedersen J.S."/>
            <person name="Lander E.S."/>
            <person name="Kellis M."/>
        </authorList>
    </citation>
    <scope>NUCLEOTIDE SEQUENCE [LARGE SCALE GENOMIC DNA]</scope>
    <source>
        <strain evidence="5">Thorbecke</strain>
    </source>
</reference>
<evidence type="ECO:0000256" key="2">
    <source>
        <dbReference type="ARBA" id="ARBA00023043"/>
    </source>
</evidence>
<dbReference type="Gene3D" id="1.25.40.20">
    <property type="entry name" value="Ankyrin repeat-containing domain"/>
    <property type="match status" value="1"/>
</dbReference>
<keyword evidence="1" id="KW-0677">Repeat</keyword>
<proteinExistence type="predicted"/>
<evidence type="ECO:0000256" key="1">
    <source>
        <dbReference type="ARBA" id="ARBA00022737"/>
    </source>
</evidence>
<dbReference type="InterPro" id="IPR050776">
    <property type="entry name" value="Ank_Repeat/CDKN_Inhibitor"/>
</dbReference>
<dbReference type="GO" id="GO:0051059">
    <property type="term" value="F:NF-kappaB binding"/>
    <property type="evidence" value="ECO:0007669"/>
    <property type="project" value="TreeGrafter"/>
</dbReference>
<reference evidence="4" key="2">
    <citation type="submission" date="2025-08" db="UniProtKB">
        <authorList>
            <consortium name="Ensembl"/>
        </authorList>
    </citation>
    <scope>IDENTIFICATION</scope>
    <source>
        <strain evidence="4">Thorbecke</strain>
    </source>
</reference>
<dbReference type="GO" id="GO:0005634">
    <property type="term" value="C:nucleus"/>
    <property type="evidence" value="ECO:0007669"/>
    <property type="project" value="TreeGrafter"/>
</dbReference>
<dbReference type="AlphaFoldDB" id="A0A5F9CG82"/>
<dbReference type="Bgee" id="ENSOCUG00000038248">
    <property type="expression patterns" value="Expressed in kidney and 2 other cell types or tissues"/>
</dbReference>
<evidence type="ECO:0000313" key="4">
    <source>
        <dbReference type="Ensembl" id="ENSOCUP00000032533.1"/>
    </source>
</evidence>
<protein>
    <submittedName>
        <fullName evidence="4">Uncharacterized protein</fullName>
    </submittedName>
</protein>
<dbReference type="Ensembl" id="ENSOCUT00000053453.1">
    <property type="protein sequence ID" value="ENSOCUP00000032533.1"/>
    <property type="gene ID" value="ENSOCUG00000038248.1"/>
</dbReference>
<accession>A0A5F9CG82</accession>
<dbReference type="PANTHER" id="PTHR24201">
    <property type="entry name" value="ANK_REP_REGION DOMAIN-CONTAINING PROTEIN"/>
    <property type="match status" value="1"/>
</dbReference>
<dbReference type="InterPro" id="IPR036770">
    <property type="entry name" value="Ankyrin_rpt-contain_sf"/>
</dbReference>
<evidence type="ECO:0000256" key="3">
    <source>
        <dbReference type="SAM" id="MobiDB-lite"/>
    </source>
</evidence>
<reference evidence="4" key="3">
    <citation type="submission" date="2025-09" db="UniProtKB">
        <authorList>
            <consortium name="Ensembl"/>
        </authorList>
    </citation>
    <scope>IDENTIFICATION</scope>
    <source>
        <strain evidence="4">Thorbecke</strain>
    </source>
</reference>
<sequence>MINGANLAAQDDHGCRPSHPTANHGHSFTLQIVLQSGVREQRPVHEATLHGGLGCLQLLVKWGCSIDSGGHNGNLPVH</sequence>
<keyword evidence="2" id="KW-0040">ANK repeat</keyword>
<organism evidence="4 5">
    <name type="scientific">Oryctolagus cuniculus</name>
    <name type="common">Rabbit</name>
    <dbReference type="NCBI Taxonomy" id="9986"/>
    <lineage>
        <taxon>Eukaryota</taxon>
        <taxon>Metazoa</taxon>
        <taxon>Chordata</taxon>
        <taxon>Craniata</taxon>
        <taxon>Vertebrata</taxon>
        <taxon>Euteleostomi</taxon>
        <taxon>Mammalia</taxon>
        <taxon>Eutheria</taxon>
        <taxon>Euarchontoglires</taxon>
        <taxon>Glires</taxon>
        <taxon>Lagomorpha</taxon>
        <taxon>Leporidae</taxon>
        <taxon>Oryctolagus</taxon>
    </lineage>
</organism>
<evidence type="ECO:0000313" key="5">
    <source>
        <dbReference type="Proteomes" id="UP000001811"/>
    </source>
</evidence>
<dbReference type="PANTHER" id="PTHR24201:SF2">
    <property type="entry name" value="ANKYRIN REPEAT DOMAIN-CONTAINING PROTEIN 42"/>
    <property type="match status" value="1"/>
</dbReference>